<dbReference type="Gene3D" id="1.10.30.50">
    <property type="match status" value="1"/>
</dbReference>
<dbReference type="Proteomes" id="UP000547973">
    <property type="component" value="Unassembled WGS sequence"/>
</dbReference>
<dbReference type="OrthoDB" id="5176970at2"/>
<comment type="caution">
    <text evidence="3">The sequence shown here is derived from an EMBL/GenBank/DDBJ whole genome shotgun (WGS) entry which is preliminary data.</text>
</comment>
<dbReference type="Pfam" id="PF01844">
    <property type="entry name" value="HNH"/>
    <property type="match status" value="1"/>
</dbReference>
<reference evidence="3 4" key="1">
    <citation type="submission" date="2020-07" db="EMBL/GenBank/DDBJ databases">
        <title>Sequencing the genomes of 1000 actinobacteria strains.</title>
        <authorList>
            <person name="Klenk H.-P."/>
        </authorList>
    </citation>
    <scope>NUCLEOTIDE SEQUENCE [LARGE SCALE GENOMIC DNA]</scope>
    <source>
        <strain evidence="3 4">DSM 19970</strain>
    </source>
</reference>
<proteinExistence type="inferred from homology"/>
<evidence type="ECO:0000313" key="4">
    <source>
        <dbReference type="Proteomes" id="UP000547973"/>
    </source>
</evidence>
<dbReference type="RefSeq" id="WP_062076029.1">
    <property type="nucleotide sequence ID" value="NZ_BBRC01000015.1"/>
</dbReference>
<evidence type="ECO:0000259" key="2">
    <source>
        <dbReference type="SMART" id="SM00507"/>
    </source>
</evidence>
<feature type="domain" description="HNH nuclease" evidence="2">
    <location>
        <begin position="346"/>
        <end position="397"/>
    </location>
</feature>
<dbReference type="EMBL" id="JACBZO010000001">
    <property type="protein sequence ID" value="NYI41960.1"/>
    <property type="molecule type" value="Genomic_DNA"/>
</dbReference>
<dbReference type="CDD" id="cd00085">
    <property type="entry name" value="HNHc"/>
    <property type="match status" value="1"/>
</dbReference>
<comment type="similarity">
    <text evidence="1">Belongs to the Rv1128c/1148c/1588c/1702c/1945/3466 family.</text>
</comment>
<dbReference type="InterPro" id="IPR003870">
    <property type="entry name" value="DUF222"/>
</dbReference>
<dbReference type="AlphaFoldDB" id="A0A7Y9ZBT7"/>
<accession>A0A7Y9ZBT7</accession>
<evidence type="ECO:0000256" key="1">
    <source>
        <dbReference type="ARBA" id="ARBA00023450"/>
    </source>
</evidence>
<sequence length="444" mass="47018">MTLTTASVRTAAAAVCARDGADVAGLSRAELLELSHDLAGLRRAVDVALAQVAAEVDRRSAPADGSAGLAAREGFRSAGELIARATGGSVAEARRLVAAGELLANAAVEGAVFAPPSPLAQVRVALARAVREGALSVDAAAAFTSAMAGLPDTASTRDLFAQALSKAPGLAIHQVRKLVWRAQALADPVGWEGREERQYGERSAGLREDADGMVTLIARLTPLDAAPVRAVFDANVRWAMQQRRDDPTSDTRTPWQMRADILVDLCRHALDCDQPTSGVKTTVVVRMTREELAAGLGVGEVDGVAQPVSASALRQAAADAEVIPAILGGASEVLDWGRGRRLFTTAQRLALVERDGGCAWCNAPPSWCEAHHIKWWERDAGMTDLSNGVLLCTRCHHRIHRDGWEIEVRGDGAQGGVVWFTPPRSVDPARAPRLGGRERYGIAA</sequence>
<organism evidence="3 4">
    <name type="scientific">Demequina lutea</name>
    <dbReference type="NCBI Taxonomy" id="431489"/>
    <lineage>
        <taxon>Bacteria</taxon>
        <taxon>Bacillati</taxon>
        <taxon>Actinomycetota</taxon>
        <taxon>Actinomycetes</taxon>
        <taxon>Micrococcales</taxon>
        <taxon>Demequinaceae</taxon>
        <taxon>Demequina</taxon>
    </lineage>
</organism>
<dbReference type="SMART" id="SM00507">
    <property type="entry name" value="HNHc"/>
    <property type="match status" value="1"/>
</dbReference>
<dbReference type="Pfam" id="PF02720">
    <property type="entry name" value="DUF222"/>
    <property type="match status" value="1"/>
</dbReference>
<dbReference type="InterPro" id="IPR003615">
    <property type="entry name" value="HNH_nuc"/>
</dbReference>
<keyword evidence="4" id="KW-1185">Reference proteome</keyword>
<name>A0A7Y9ZBT7_9MICO</name>
<gene>
    <name evidence="3" type="ORF">BKA03_002079</name>
</gene>
<dbReference type="InterPro" id="IPR002711">
    <property type="entry name" value="HNH"/>
</dbReference>
<protein>
    <recommendedName>
        <fullName evidence="2">HNH nuclease domain-containing protein</fullName>
    </recommendedName>
</protein>
<evidence type="ECO:0000313" key="3">
    <source>
        <dbReference type="EMBL" id="NYI41960.1"/>
    </source>
</evidence>